<accession>A0A922DCB8</accession>
<proteinExistence type="predicted"/>
<evidence type="ECO:0000313" key="2">
    <source>
        <dbReference type="EMBL" id="KAG6681944.1"/>
    </source>
</evidence>
<feature type="region of interest" description="Disordered" evidence="1">
    <location>
        <begin position="71"/>
        <end position="100"/>
    </location>
</feature>
<feature type="compositionally biased region" description="Polar residues" evidence="1">
    <location>
        <begin position="12"/>
        <end position="22"/>
    </location>
</feature>
<feature type="compositionally biased region" description="Basic and acidic residues" evidence="1">
    <location>
        <begin position="89"/>
        <end position="100"/>
    </location>
</feature>
<sequence>MRTNDVRMLPATPSSASHNPDQSRVSPSRRRSSASRSRVSSSRFLVVQLQDSATMFYRKPPQAHGEFLCTLTPHRTSTTTHGSHAEFSSSRRHDQPRTTA</sequence>
<dbReference type="EMBL" id="CM031837">
    <property type="protein sequence ID" value="KAG6681944.1"/>
    <property type="molecule type" value="Genomic_DNA"/>
</dbReference>
<feature type="region of interest" description="Disordered" evidence="1">
    <location>
        <begin position="1"/>
        <end position="43"/>
    </location>
</feature>
<reference evidence="2" key="1">
    <citation type="submission" date="2021-01" db="EMBL/GenBank/DDBJ databases">
        <authorList>
            <person name="Lovell J.T."/>
            <person name="Bentley N."/>
            <person name="Bhattarai G."/>
            <person name="Jenkins J.W."/>
            <person name="Sreedasyam A."/>
            <person name="Alarcon Y."/>
            <person name="Bock C."/>
            <person name="Boston L."/>
            <person name="Carlson J."/>
            <person name="Cervantes K."/>
            <person name="Clermont K."/>
            <person name="Krom N."/>
            <person name="Kubenka K."/>
            <person name="Mamidi S."/>
            <person name="Mattison C."/>
            <person name="Monteros M."/>
            <person name="Pisani C."/>
            <person name="Plott C."/>
            <person name="Rajasekar S."/>
            <person name="Rhein H.S."/>
            <person name="Rohla C."/>
            <person name="Song M."/>
            <person name="Hilaire R.S."/>
            <person name="Shu S."/>
            <person name="Wells L."/>
            <person name="Wang X."/>
            <person name="Webber J."/>
            <person name="Heerema R.J."/>
            <person name="Klein P."/>
            <person name="Conner P."/>
            <person name="Grauke L."/>
            <person name="Grimwood J."/>
            <person name="Schmutz J."/>
            <person name="Randall J.J."/>
        </authorList>
    </citation>
    <scope>NUCLEOTIDE SEQUENCE</scope>
    <source>
        <tissue evidence="2">Leaf</tissue>
    </source>
</reference>
<feature type="compositionally biased region" description="Low complexity" evidence="1">
    <location>
        <begin position="34"/>
        <end position="43"/>
    </location>
</feature>
<feature type="compositionally biased region" description="Low complexity" evidence="1">
    <location>
        <begin position="71"/>
        <end position="80"/>
    </location>
</feature>
<name>A0A922DCB8_CARIL</name>
<dbReference type="Proteomes" id="UP000811246">
    <property type="component" value="Chromosome 13"/>
</dbReference>
<gene>
    <name evidence="2" type="ORF">I3842_13G114800</name>
</gene>
<evidence type="ECO:0000256" key="1">
    <source>
        <dbReference type="SAM" id="MobiDB-lite"/>
    </source>
</evidence>
<comment type="caution">
    <text evidence="2">The sequence shown here is derived from an EMBL/GenBank/DDBJ whole genome shotgun (WGS) entry which is preliminary data.</text>
</comment>
<protein>
    <submittedName>
        <fullName evidence="2">Uncharacterized protein</fullName>
    </submittedName>
</protein>
<dbReference type="AlphaFoldDB" id="A0A922DCB8"/>
<organism evidence="2 3">
    <name type="scientific">Carya illinoinensis</name>
    <name type="common">Pecan</name>
    <dbReference type="NCBI Taxonomy" id="32201"/>
    <lineage>
        <taxon>Eukaryota</taxon>
        <taxon>Viridiplantae</taxon>
        <taxon>Streptophyta</taxon>
        <taxon>Embryophyta</taxon>
        <taxon>Tracheophyta</taxon>
        <taxon>Spermatophyta</taxon>
        <taxon>Magnoliopsida</taxon>
        <taxon>eudicotyledons</taxon>
        <taxon>Gunneridae</taxon>
        <taxon>Pentapetalae</taxon>
        <taxon>rosids</taxon>
        <taxon>fabids</taxon>
        <taxon>Fagales</taxon>
        <taxon>Juglandaceae</taxon>
        <taxon>Carya</taxon>
    </lineage>
</organism>
<evidence type="ECO:0000313" key="3">
    <source>
        <dbReference type="Proteomes" id="UP000811246"/>
    </source>
</evidence>